<sequence>MAHTEVLIVGAGPVGLFLAGLLATRGVNVAVLERREHPREHSRAIGLHPPALDALAVLHLDRAAVAEGLAVRRGFGEGDGRLLGEMTFEHVHPRHPFVLTLPQSRTEHLLAEHLERLAPGALHRGVEVVGLDQPADDDGGPVRVSVRPVGESRADAVAVAEAGPEAWTADVIVAADGAHSTVRRLAGIGTDRKDWGDSYLMGDFTDREDPTGQGIDPTAVIQLHRDGVVESFPLPGGQRRWVVHTGRQQRPVRAEDLVALLRERHGAQRTANTSALPELPDPESATMVRSFSVYRQLARRMVAGRTVLIGDAAHAISPIGGQGMTLGWLDALALSPLLADTPSRRGPRDTPPLCGRKQVLFSARKVGGAGEAEADRGALTSGPLEDRPEFAAWERSRQRAALRAARQAEANMLLGRPLASIICRGRDGLARSVMATPLRHRLARLYTMGWAGQP</sequence>
<dbReference type="InterPro" id="IPR036188">
    <property type="entry name" value="FAD/NAD-bd_sf"/>
</dbReference>
<dbReference type="RefSeq" id="WP_344230008.1">
    <property type="nucleotide sequence ID" value="NZ_BAAALH010000002.1"/>
</dbReference>
<comment type="caution">
    <text evidence="3">The sequence shown here is derived from an EMBL/GenBank/DDBJ whole genome shotgun (WGS) entry which is preliminary data.</text>
</comment>
<organism evidence="3 4">
    <name type="scientific">Citricoccus alkalitolerans</name>
    <dbReference type="NCBI Taxonomy" id="246603"/>
    <lineage>
        <taxon>Bacteria</taxon>
        <taxon>Bacillati</taxon>
        <taxon>Actinomycetota</taxon>
        <taxon>Actinomycetes</taxon>
        <taxon>Micrococcales</taxon>
        <taxon>Micrococcaceae</taxon>
        <taxon>Citricoccus</taxon>
    </lineage>
</organism>
<reference evidence="4" key="1">
    <citation type="journal article" date="2019" name="Int. J. Syst. Evol. Microbiol.">
        <title>The Global Catalogue of Microorganisms (GCM) 10K type strain sequencing project: providing services to taxonomists for standard genome sequencing and annotation.</title>
        <authorList>
            <consortium name="The Broad Institute Genomics Platform"/>
            <consortium name="The Broad Institute Genome Sequencing Center for Infectious Disease"/>
            <person name="Wu L."/>
            <person name="Ma J."/>
        </authorList>
    </citation>
    <scope>NUCLEOTIDE SEQUENCE [LARGE SCALE GENOMIC DNA]</scope>
    <source>
        <strain evidence="4">CGMCC 1.12125</strain>
    </source>
</reference>
<dbReference type="Pfam" id="PF01494">
    <property type="entry name" value="FAD_binding_3"/>
    <property type="match status" value="1"/>
</dbReference>
<protein>
    <submittedName>
        <fullName evidence="3">NAD(P)/FAD-dependent oxidoreductase</fullName>
    </submittedName>
</protein>
<dbReference type="PANTHER" id="PTHR43476">
    <property type="entry name" value="3-(3-HYDROXY-PHENYL)PROPIONATE/3-HYDROXYCINNAMIC ACID HYDROXYLASE"/>
    <property type="match status" value="1"/>
</dbReference>
<dbReference type="InterPro" id="IPR050631">
    <property type="entry name" value="PheA/TfdB_FAD_monoxygenase"/>
</dbReference>
<dbReference type="Proteomes" id="UP001595965">
    <property type="component" value="Unassembled WGS sequence"/>
</dbReference>
<proteinExistence type="predicted"/>
<feature type="domain" description="FAD-binding" evidence="2">
    <location>
        <begin position="4"/>
        <end position="340"/>
    </location>
</feature>
<evidence type="ECO:0000259" key="2">
    <source>
        <dbReference type="Pfam" id="PF01494"/>
    </source>
</evidence>
<evidence type="ECO:0000313" key="4">
    <source>
        <dbReference type="Proteomes" id="UP001595965"/>
    </source>
</evidence>
<name>A0ABV8XSE5_9MICC</name>
<keyword evidence="1" id="KW-0560">Oxidoreductase</keyword>
<dbReference type="SUPFAM" id="SSF51905">
    <property type="entry name" value="FAD/NAD(P)-binding domain"/>
    <property type="match status" value="1"/>
</dbReference>
<keyword evidence="4" id="KW-1185">Reference proteome</keyword>
<evidence type="ECO:0000313" key="3">
    <source>
        <dbReference type="EMBL" id="MFC4428476.1"/>
    </source>
</evidence>
<accession>A0ABV8XSE5</accession>
<dbReference type="Gene3D" id="3.30.70.2450">
    <property type="match status" value="1"/>
</dbReference>
<dbReference type="PRINTS" id="PR00420">
    <property type="entry name" value="RNGMNOXGNASE"/>
</dbReference>
<evidence type="ECO:0000256" key="1">
    <source>
        <dbReference type="ARBA" id="ARBA00023002"/>
    </source>
</evidence>
<dbReference type="InterPro" id="IPR002938">
    <property type="entry name" value="FAD-bd"/>
</dbReference>
<dbReference type="EMBL" id="JBHSEN010000001">
    <property type="protein sequence ID" value="MFC4428476.1"/>
    <property type="molecule type" value="Genomic_DNA"/>
</dbReference>
<dbReference type="PANTHER" id="PTHR43476:SF3">
    <property type="entry name" value="FAD-BINDING MONOOXYGENASE"/>
    <property type="match status" value="1"/>
</dbReference>
<dbReference type="Gene3D" id="3.50.50.60">
    <property type="entry name" value="FAD/NAD(P)-binding domain"/>
    <property type="match status" value="1"/>
</dbReference>
<gene>
    <name evidence="3" type="ORF">ACFO0K_02140</name>
</gene>